<dbReference type="GeneID" id="22574303"/>
<dbReference type="VEuPathDB" id="TriTrypDB:LPAL13_200014200"/>
<accession>A0A088RNR0</accession>
<gene>
    <name evidence="1" type="ORF">LPMP_200960</name>
</gene>
<dbReference type="VEuPathDB" id="TriTrypDB:LPMP_200960"/>
<dbReference type="OrthoDB" id="275288at2759"/>
<proteinExistence type="predicted"/>
<dbReference type="RefSeq" id="XP_010698295.1">
    <property type="nucleotide sequence ID" value="XM_010699993.1"/>
</dbReference>
<evidence type="ECO:0000313" key="2">
    <source>
        <dbReference type="Proteomes" id="UP000063063"/>
    </source>
</evidence>
<organism evidence="1 2">
    <name type="scientific">Leishmania panamensis</name>
    <dbReference type="NCBI Taxonomy" id="5679"/>
    <lineage>
        <taxon>Eukaryota</taxon>
        <taxon>Discoba</taxon>
        <taxon>Euglenozoa</taxon>
        <taxon>Kinetoplastea</taxon>
        <taxon>Metakinetoplastina</taxon>
        <taxon>Trypanosomatida</taxon>
        <taxon>Trypanosomatidae</taxon>
        <taxon>Leishmaniinae</taxon>
        <taxon>Leishmania</taxon>
        <taxon>Leishmania guyanensis species complex</taxon>
    </lineage>
</organism>
<evidence type="ECO:0000313" key="1">
    <source>
        <dbReference type="EMBL" id="AIN97588.2"/>
    </source>
</evidence>
<protein>
    <submittedName>
        <fullName evidence="1">Uncharacterized protein</fullName>
    </submittedName>
</protein>
<dbReference type="Proteomes" id="UP000063063">
    <property type="component" value="Chromosome 20"/>
</dbReference>
<name>A0A088RNR0_LEIPA</name>
<dbReference type="EMBL" id="CP009389">
    <property type="protein sequence ID" value="AIN97588.2"/>
    <property type="molecule type" value="Genomic_DNA"/>
</dbReference>
<keyword evidence="2" id="KW-1185">Reference proteome</keyword>
<sequence length="107" mass="12395">MGQSNGAALAKDTAAAEQFLKYHEARHRAVHRAFVKCVVPSSKGKDDGYGLTPEERLCVEEFAILYAGFAKREFLHFTSLYEQYQRDQLEKMRLEMMQQQARKDIQH</sequence>
<dbReference type="eggNOG" id="ENOG502S6EI">
    <property type="taxonomic scope" value="Eukaryota"/>
</dbReference>
<dbReference type="KEGG" id="lpan:LPMP_200960"/>
<dbReference type="AlphaFoldDB" id="A0A088RNR0"/>
<reference evidence="1 2" key="1">
    <citation type="journal article" date="2015" name="Sci. Rep.">
        <title>The genome of Leishmania panamensis: insights into genomics of the L. (Viannia) subgenus.</title>
        <authorList>
            <person name="Llanes A."/>
            <person name="Restrepo C.M."/>
            <person name="Vecchio G.D."/>
            <person name="Anguizola F.J."/>
            <person name="Lleonart R."/>
        </authorList>
    </citation>
    <scope>NUCLEOTIDE SEQUENCE [LARGE SCALE GENOMIC DNA]</scope>
    <source>
        <strain evidence="1 2">MHOM/PA/94/PSC-1</strain>
    </source>
</reference>